<evidence type="ECO:0000313" key="2">
    <source>
        <dbReference type="WBParaSite" id="JU765_v2.g14555.t1"/>
    </source>
</evidence>
<accession>A0AC34QAL5</accession>
<name>A0AC34QAL5_9BILA</name>
<sequence>MKTSEELRRQRAEEFKALFAAFSLRLAFVFYAQIHDYYFHILFCFVDIVVGWLLLRIRRLQNAEFVDSTGRIPAKYDQVFDVYALWLFNPLTIIISTRGSADSLHVLAILSTLYFLKQENWVLAAVIHGFGAIHLRIYPIIYLPSIFLFFVYKKKVFGFGDLIVKCFVNWKGFLYSLIALICFALTIVACYFLYGGFGIYQYLLYHFSRSDPKHNFSPYFLPIYLAYDDPVMLKWISTAAFVPQLVAIVGFALKYAKDLEFCWFLTTFAFVSFNKVCTSQYFVWYVIFTPIIANSLQITTSKIIKLVICWFGAQGIWLSCAYLLEFQGWDMFVQVWLASLLFLAVNCWIIVSLMKTYRTREQQLEVFQENPKHK</sequence>
<dbReference type="Proteomes" id="UP000887576">
    <property type="component" value="Unplaced"/>
</dbReference>
<proteinExistence type="predicted"/>
<reference evidence="2" key="1">
    <citation type="submission" date="2022-11" db="UniProtKB">
        <authorList>
            <consortium name="WormBaseParasite"/>
        </authorList>
    </citation>
    <scope>IDENTIFICATION</scope>
</reference>
<dbReference type="WBParaSite" id="JU765_v2.g14555.t1">
    <property type="protein sequence ID" value="JU765_v2.g14555.t1"/>
    <property type="gene ID" value="JU765_v2.g14555"/>
</dbReference>
<protein>
    <submittedName>
        <fullName evidence="2">GPI mannosyltransferase 1</fullName>
    </submittedName>
</protein>
<organism evidence="1 2">
    <name type="scientific">Panagrolaimus sp. JU765</name>
    <dbReference type="NCBI Taxonomy" id="591449"/>
    <lineage>
        <taxon>Eukaryota</taxon>
        <taxon>Metazoa</taxon>
        <taxon>Ecdysozoa</taxon>
        <taxon>Nematoda</taxon>
        <taxon>Chromadorea</taxon>
        <taxon>Rhabditida</taxon>
        <taxon>Tylenchina</taxon>
        <taxon>Panagrolaimomorpha</taxon>
        <taxon>Panagrolaimoidea</taxon>
        <taxon>Panagrolaimidae</taxon>
        <taxon>Panagrolaimus</taxon>
    </lineage>
</organism>
<evidence type="ECO:0000313" key="1">
    <source>
        <dbReference type="Proteomes" id="UP000887576"/>
    </source>
</evidence>